<reference evidence="1 2" key="1">
    <citation type="submission" date="2019-03" db="EMBL/GenBank/DDBJ databases">
        <title>First draft genome of Liparis tanakae, snailfish: a comprehensive survey of snailfish specific genes.</title>
        <authorList>
            <person name="Kim W."/>
            <person name="Song I."/>
            <person name="Jeong J.-H."/>
            <person name="Kim D."/>
            <person name="Kim S."/>
            <person name="Ryu S."/>
            <person name="Song J.Y."/>
            <person name="Lee S.K."/>
        </authorList>
    </citation>
    <scope>NUCLEOTIDE SEQUENCE [LARGE SCALE GENOMIC DNA]</scope>
    <source>
        <tissue evidence="1">Muscle</tissue>
    </source>
</reference>
<sequence length="159" mass="17791">MTLALCRATHQQDIYLLHCYSNQQAKVRSERTQRQHYAHMQEQQQQTSVIISGRPHAVSQGAIVHRSSGVSTRLAAATPTVGSEWEALWTEGLWTEGLSASRSLWTEGPSASRSLWTEGLWTEGLSASRSLWTEGLWTEGLSASRSLWSSLEDSSIQRY</sequence>
<dbReference type="AlphaFoldDB" id="A0A4Z2HVT4"/>
<keyword evidence="2" id="KW-1185">Reference proteome</keyword>
<organism evidence="1 2">
    <name type="scientific">Liparis tanakae</name>
    <name type="common">Tanaka's snailfish</name>
    <dbReference type="NCBI Taxonomy" id="230148"/>
    <lineage>
        <taxon>Eukaryota</taxon>
        <taxon>Metazoa</taxon>
        <taxon>Chordata</taxon>
        <taxon>Craniata</taxon>
        <taxon>Vertebrata</taxon>
        <taxon>Euteleostomi</taxon>
        <taxon>Actinopterygii</taxon>
        <taxon>Neopterygii</taxon>
        <taxon>Teleostei</taxon>
        <taxon>Neoteleostei</taxon>
        <taxon>Acanthomorphata</taxon>
        <taxon>Eupercaria</taxon>
        <taxon>Perciformes</taxon>
        <taxon>Cottioidei</taxon>
        <taxon>Cottales</taxon>
        <taxon>Liparidae</taxon>
        <taxon>Liparis</taxon>
    </lineage>
</organism>
<proteinExistence type="predicted"/>
<evidence type="ECO:0000313" key="2">
    <source>
        <dbReference type="Proteomes" id="UP000314294"/>
    </source>
</evidence>
<protein>
    <submittedName>
        <fullName evidence="1">Uncharacterized protein</fullName>
    </submittedName>
</protein>
<accession>A0A4Z2HVT4</accession>
<gene>
    <name evidence="1" type="ORF">EYF80_020065</name>
</gene>
<name>A0A4Z2HVT4_9TELE</name>
<dbReference type="Proteomes" id="UP000314294">
    <property type="component" value="Unassembled WGS sequence"/>
</dbReference>
<comment type="caution">
    <text evidence="1">The sequence shown here is derived from an EMBL/GenBank/DDBJ whole genome shotgun (WGS) entry which is preliminary data.</text>
</comment>
<evidence type="ECO:0000313" key="1">
    <source>
        <dbReference type="EMBL" id="TNN69701.1"/>
    </source>
</evidence>
<dbReference type="EMBL" id="SRLO01000172">
    <property type="protein sequence ID" value="TNN69701.1"/>
    <property type="molecule type" value="Genomic_DNA"/>
</dbReference>